<dbReference type="Proteomes" id="UP000256304">
    <property type="component" value="Unassembled WGS sequence"/>
</dbReference>
<dbReference type="RefSeq" id="WP_116192549.1">
    <property type="nucleotide sequence ID" value="NZ_QTTN01000060.1"/>
</dbReference>
<organism evidence="1 2">
    <name type="scientific">Paenibacillus taihuensis</name>
    <dbReference type="NCBI Taxonomy" id="1156355"/>
    <lineage>
        <taxon>Bacteria</taxon>
        <taxon>Bacillati</taxon>
        <taxon>Bacillota</taxon>
        <taxon>Bacilli</taxon>
        <taxon>Bacillales</taxon>
        <taxon>Paenibacillaceae</taxon>
        <taxon>Paenibacillus</taxon>
    </lineage>
</organism>
<comment type="caution">
    <text evidence="1">The sequence shown here is derived from an EMBL/GenBank/DDBJ whole genome shotgun (WGS) entry which is preliminary data.</text>
</comment>
<sequence length="139" mass="15783">MAGWQDNLEKRRAEWKKLEYAMTDTLAGRRVLRVAGPRSPRLTTPVSKAVRQEELSAVAETFDAGLACFCLGELTPEQRAQFLHNWHARLASGATVVMADRRSEGCTTPVELYDLFAPLGTALDVQVGRTFWWVRYERR</sequence>
<dbReference type="SUPFAM" id="SSF53335">
    <property type="entry name" value="S-adenosyl-L-methionine-dependent methyltransferases"/>
    <property type="match status" value="1"/>
</dbReference>
<gene>
    <name evidence="1" type="ORF">A8990_1605</name>
</gene>
<proteinExistence type="predicted"/>
<accession>A0A3D9Q8Z7</accession>
<dbReference type="Gene3D" id="3.40.50.150">
    <property type="entry name" value="Vaccinia Virus protein VP39"/>
    <property type="match status" value="1"/>
</dbReference>
<dbReference type="InterPro" id="IPR029063">
    <property type="entry name" value="SAM-dependent_MTases_sf"/>
</dbReference>
<keyword evidence="2" id="KW-1185">Reference proteome</keyword>
<dbReference type="AlphaFoldDB" id="A0A3D9Q8Z7"/>
<evidence type="ECO:0000313" key="2">
    <source>
        <dbReference type="Proteomes" id="UP000256304"/>
    </source>
</evidence>
<reference evidence="1 2" key="1">
    <citation type="submission" date="2018-08" db="EMBL/GenBank/DDBJ databases">
        <title>Genomic Encyclopedia of Type Strains, Phase III (KMG-III): the genomes of soil and plant-associated and newly described type strains.</title>
        <authorList>
            <person name="Whitman W."/>
        </authorList>
    </citation>
    <scope>NUCLEOTIDE SEQUENCE [LARGE SCALE GENOMIC DNA]</scope>
    <source>
        <strain evidence="1 2">CGMCC 1.10966</strain>
    </source>
</reference>
<dbReference type="EMBL" id="QTTN01000060">
    <property type="protein sequence ID" value="REE56417.1"/>
    <property type="molecule type" value="Genomic_DNA"/>
</dbReference>
<protein>
    <submittedName>
        <fullName evidence="1">Uncharacterized protein</fullName>
    </submittedName>
</protein>
<dbReference type="OrthoDB" id="2601772at2"/>
<name>A0A3D9Q8Z7_9BACL</name>
<evidence type="ECO:0000313" key="1">
    <source>
        <dbReference type="EMBL" id="REE56417.1"/>
    </source>
</evidence>